<sequence length="241" mass="25640">MAVKRYALAVALLVIGVPSANAACTQKTCVDVFTDKNQLVITAQKGAVKPSAKAVPKVITTTKPVVKAPVVKPPAPKPPAPKPPAPKPVAKKPIAKPVVKKPATASLSDKLIKLLPDGDINFQPGTQSVIGIPTYFWTKTPQRFQAVIPILDVIVYVNLYAAFNWSFGDGEEKLTVLQGGPFPNPAITHTYASKGYKTVELKVIWQGTWSVNGVTLPIAGDLITQSISKQLTVASAPTLFN</sequence>
<feature type="region of interest" description="Disordered" evidence="1">
    <location>
        <begin position="70"/>
        <end position="94"/>
    </location>
</feature>
<accession>A0A6J6F554</accession>
<dbReference type="Gene3D" id="2.60.40.10">
    <property type="entry name" value="Immunoglobulins"/>
    <property type="match status" value="1"/>
</dbReference>
<dbReference type="EMBL" id="CAEZTV010000114">
    <property type="protein sequence ID" value="CAB4583457.1"/>
    <property type="molecule type" value="Genomic_DNA"/>
</dbReference>
<feature type="domain" description="PKD" evidence="2">
    <location>
        <begin position="161"/>
        <end position="203"/>
    </location>
</feature>
<dbReference type="InterPro" id="IPR013783">
    <property type="entry name" value="Ig-like_fold"/>
</dbReference>
<evidence type="ECO:0000313" key="3">
    <source>
        <dbReference type="EMBL" id="CAB4583457.1"/>
    </source>
</evidence>
<organism evidence="3">
    <name type="scientific">freshwater metagenome</name>
    <dbReference type="NCBI Taxonomy" id="449393"/>
    <lineage>
        <taxon>unclassified sequences</taxon>
        <taxon>metagenomes</taxon>
        <taxon>ecological metagenomes</taxon>
    </lineage>
</organism>
<dbReference type="InterPro" id="IPR000601">
    <property type="entry name" value="PKD_dom"/>
</dbReference>
<reference evidence="3" key="1">
    <citation type="submission" date="2020-05" db="EMBL/GenBank/DDBJ databases">
        <authorList>
            <person name="Chiriac C."/>
            <person name="Salcher M."/>
            <person name="Ghai R."/>
            <person name="Kavagutti S V."/>
        </authorList>
    </citation>
    <scope>NUCLEOTIDE SEQUENCE</scope>
</reference>
<dbReference type="SUPFAM" id="SSF49299">
    <property type="entry name" value="PKD domain"/>
    <property type="match status" value="1"/>
</dbReference>
<name>A0A6J6F554_9ZZZZ</name>
<feature type="compositionally biased region" description="Pro residues" evidence="1">
    <location>
        <begin position="71"/>
        <end position="87"/>
    </location>
</feature>
<proteinExistence type="predicted"/>
<dbReference type="PROSITE" id="PS50093">
    <property type="entry name" value="PKD"/>
    <property type="match status" value="1"/>
</dbReference>
<gene>
    <name evidence="3" type="ORF">UFOPK1747_00719</name>
</gene>
<protein>
    <submittedName>
        <fullName evidence="3">Unannotated protein</fullName>
    </submittedName>
</protein>
<evidence type="ECO:0000256" key="1">
    <source>
        <dbReference type="SAM" id="MobiDB-lite"/>
    </source>
</evidence>
<dbReference type="InterPro" id="IPR035986">
    <property type="entry name" value="PKD_dom_sf"/>
</dbReference>
<evidence type="ECO:0000259" key="2">
    <source>
        <dbReference type="PROSITE" id="PS50093"/>
    </source>
</evidence>
<dbReference type="CDD" id="cd00146">
    <property type="entry name" value="PKD"/>
    <property type="match status" value="1"/>
</dbReference>
<dbReference type="AlphaFoldDB" id="A0A6J6F554"/>